<evidence type="ECO:0000313" key="1">
    <source>
        <dbReference type="EMBL" id="CAG4897706.1"/>
    </source>
</evidence>
<accession>A0ABM8U363</accession>
<dbReference type="Pfam" id="PF01177">
    <property type="entry name" value="Asp_Glu_race"/>
    <property type="match status" value="1"/>
</dbReference>
<comment type="caution">
    <text evidence="1">The sequence shown here is derived from an EMBL/GenBank/DDBJ whole genome shotgun (WGS) entry which is preliminary data.</text>
</comment>
<dbReference type="SUPFAM" id="SSF53681">
    <property type="entry name" value="Aspartate/glutamate racemase"/>
    <property type="match status" value="1"/>
</dbReference>
<dbReference type="Proteomes" id="UP000789752">
    <property type="component" value="Unassembled WGS sequence"/>
</dbReference>
<reference evidence="1 2" key="1">
    <citation type="submission" date="2021-04" db="EMBL/GenBank/DDBJ databases">
        <authorList>
            <person name="Vanwijnsberghe S."/>
        </authorList>
    </citation>
    <scope>NUCLEOTIDE SEQUENCE [LARGE SCALE GENOMIC DNA]</scope>
    <source>
        <strain evidence="1 2">LMG 32171</strain>
    </source>
</reference>
<sequence length="67" mass="7026">MALNSSCHGIVHEAYKRVIDGLQTQGVEGVMLGCTEIALLSAQKDMTLPVFDTTALHAQAAVSQALA</sequence>
<dbReference type="EC" id="5.1.1.13" evidence="1"/>
<organism evidence="1 2">
    <name type="scientific">Paraburkholderia gardini</name>
    <dbReference type="NCBI Taxonomy" id="2823469"/>
    <lineage>
        <taxon>Bacteria</taxon>
        <taxon>Pseudomonadati</taxon>
        <taxon>Pseudomonadota</taxon>
        <taxon>Betaproteobacteria</taxon>
        <taxon>Burkholderiales</taxon>
        <taxon>Burkholderiaceae</taxon>
        <taxon>Paraburkholderia</taxon>
    </lineage>
</organism>
<dbReference type="InterPro" id="IPR001920">
    <property type="entry name" value="Asp/Glu_race"/>
</dbReference>
<dbReference type="Gene3D" id="3.40.50.1860">
    <property type="match status" value="2"/>
</dbReference>
<protein>
    <submittedName>
        <fullName evidence="1">L-aspartate/glutamate-specific racemase</fullName>
        <ecNumber evidence="1">5.1.1.13</ecNumber>
    </submittedName>
</protein>
<name>A0ABM8U363_9BURK</name>
<proteinExistence type="predicted"/>
<dbReference type="GO" id="GO:0047689">
    <property type="term" value="F:aspartate racemase activity"/>
    <property type="evidence" value="ECO:0007669"/>
    <property type="project" value="UniProtKB-EC"/>
</dbReference>
<keyword evidence="2" id="KW-1185">Reference proteome</keyword>
<evidence type="ECO:0000313" key="2">
    <source>
        <dbReference type="Proteomes" id="UP000789752"/>
    </source>
</evidence>
<dbReference type="EMBL" id="CAJQYY010000011">
    <property type="protein sequence ID" value="CAG4897706.1"/>
    <property type="molecule type" value="Genomic_DNA"/>
</dbReference>
<keyword evidence="1" id="KW-0413">Isomerase</keyword>
<dbReference type="InterPro" id="IPR015942">
    <property type="entry name" value="Asp/Glu/hydantoin_racemase"/>
</dbReference>
<dbReference type="RefSeq" id="WP_324251727.1">
    <property type="nucleotide sequence ID" value="NZ_CAJQYY010000011.1"/>
</dbReference>
<gene>
    <name evidence="1" type="primary">ygeA</name>
    <name evidence="1" type="ORF">R54767_02305</name>
</gene>